<protein>
    <submittedName>
        <fullName evidence="3">Uncharacterized protein</fullName>
    </submittedName>
</protein>
<feature type="compositionally biased region" description="Polar residues" evidence="1">
    <location>
        <begin position="313"/>
        <end position="330"/>
    </location>
</feature>
<dbReference type="EMBL" id="OC002439">
    <property type="protein sequence ID" value="CAD7261839.1"/>
    <property type="molecule type" value="Genomic_DNA"/>
</dbReference>
<accession>A0A7R9G176</accession>
<proteinExistence type="predicted"/>
<dbReference type="AlphaFoldDB" id="A0A7R9G176"/>
<feature type="compositionally biased region" description="Polar residues" evidence="1">
    <location>
        <begin position="134"/>
        <end position="154"/>
    </location>
</feature>
<keyword evidence="2" id="KW-1133">Transmembrane helix</keyword>
<feature type="compositionally biased region" description="Basic and acidic residues" evidence="1">
    <location>
        <begin position="162"/>
        <end position="171"/>
    </location>
</feature>
<keyword evidence="2" id="KW-0472">Membrane</keyword>
<sequence length="703" mass="79713">MGRSRLESWSVYKLMYYLVCKLMLYYLVYKLMLNYLAFKLMLYYLVCKLMLYYLVYKLMLYYLVYKLMLNYLVCKLMLYYLVYKLIYYLVCPPPKSSNKECPLNEDYIMNSPGVMTRSQLKRLDKITPHRVNYNESDFPDSTSQDGTASTSQGSPPLKRIKARVESEDKLSRTKTNRNPSQLEENSPKSLLKTENKANTLDSPIVKVNRLSLKRCKEYSSKDVNINTCELKEGLSPNNTTTKKDRSPSVSAPSPLDVSSSNSLKKQNNSPVRLSWSASHEEGEQRSRSNSPQKKSFTTKKIKSPKSCKVLSAVDNTEVSENRTSSSPNKNTPEDDDSDSDAETRKAIKHNAEVRIYKSLSNSESDCRLVRHAKQRSVSDSGSAPEDVPFEVGLKRALTAIKNAKEGIQHDNLRKKQQRKEKLDRFKQQKEEKLNRLKESLACKEDASCSSSESCETTYEQDGFTVTSINKKTMKSEATQPLLCETHSSPMKGEATQPLLWETHSSLMKGEAAQPLLCETHSSLMKGEAAQPLLCETHSSLMKGEAAQTLLCETHSSLMKGEAAQPLLCETHSSPMKGEATQPILWETRSSPMKDVGSGLHLCEYTLRMVLHIYKANRAWLATLLQTFTTHSDHPSPLFTTPPIILPCLLFPTTSHRISDKYLERIGLDRTLYLRSNHEIDGRTRSLRLTSARYFTVTSKEAPG</sequence>
<feature type="region of interest" description="Disordered" evidence="1">
    <location>
        <begin position="408"/>
        <end position="430"/>
    </location>
</feature>
<reference evidence="3" key="1">
    <citation type="submission" date="2020-11" db="EMBL/GenBank/DDBJ databases">
        <authorList>
            <person name="Tran Van P."/>
        </authorList>
    </citation>
    <scope>NUCLEOTIDE SEQUENCE</scope>
</reference>
<keyword evidence="2" id="KW-0812">Transmembrane</keyword>
<feature type="transmembrane region" description="Helical" evidence="2">
    <location>
        <begin position="12"/>
        <end position="29"/>
    </location>
</feature>
<evidence type="ECO:0000256" key="2">
    <source>
        <dbReference type="SAM" id="Phobius"/>
    </source>
</evidence>
<name>A0A7R9G176_TIMSH</name>
<feature type="compositionally biased region" description="Polar residues" evidence="1">
    <location>
        <begin position="176"/>
        <end position="188"/>
    </location>
</feature>
<evidence type="ECO:0000256" key="1">
    <source>
        <dbReference type="SAM" id="MobiDB-lite"/>
    </source>
</evidence>
<feature type="transmembrane region" description="Helical" evidence="2">
    <location>
        <begin position="67"/>
        <end position="90"/>
    </location>
</feature>
<organism evidence="3">
    <name type="scientific">Timema shepardi</name>
    <name type="common">Walking stick</name>
    <dbReference type="NCBI Taxonomy" id="629360"/>
    <lineage>
        <taxon>Eukaryota</taxon>
        <taxon>Metazoa</taxon>
        <taxon>Ecdysozoa</taxon>
        <taxon>Arthropoda</taxon>
        <taxon>Hexapoda</taxon>
        <taxon>Insecta</taxon>
        <taxon>Pterygota</taxon>
        <taxon>Neoptera</taxon>
        <taxon>Polyneoptera</taxon>
        <taxon>Phasmatodea</taxon>
        <taxon>Timematodea</taxon>
        <taxon>Timematoidea</taxon>
        <taxon>Timematidae</taxon>
        <taxon>Timema</taxon>
    </lineage>
</organism>
<evidence type="ECO:0000313" key="3">
    <source>
        <dbReference type="EMBL" id="CAD7261839.1"/>
    </source>
</evidence>
<feature type="compositionally biased region" description="Low complexity" evidence="1">
    <location>
        <begin position="258"/>
        <end position="269"/>
    </location>
</feature>
<gene>
    <name evidence="3" type="ORF">TSIB3V08_LOCUS5963</name>
</gene>
<feature type="compositionally biased region" description="Basic residues" evidence="1">
    <location>
        <begin position="296"/>
        <end position="305"/>
    </location>
</feature>
<feature type="region of interest" description="Disordered" evidence="1">
    <location>
        <begin position="134"/>
        <end position="197"/>
    </location>
</feature>
<feature type="region of interest" description="Disordered" evidence="1">
    <location>
        <begin position="231"/>
        <end position="342"/>
    </location>
</feature>